<evidence type="ECO:0000313" key="2">
    <source>
        <dbReference type="EMBL" id="BDU68390.1"/>
    </source>
</evidence>
<proteinExistence type="predicted"/>
<dbReference type="Proteomes" id="UP001242010">
    <property type="component" value="Chromosome"/>
</dbReference>
<gene>
    <name evidence="2" type="ORF">GETHOR_04910</name>
</gene>
<dbReference type="EMBL" id="AP027079">
    <property type="protein sequence ID" value="BDU68390.1"/>
    <property type="molecule type" value="Genomic_DNA"/>
</dbReference>
<protein>
    <recommendedName>
        <fullName evidence="4">THAP4-like heme-binding beta-barrel domain-containing protein</fullName>
    </recommendedName>
</protein>
<keyword evidence="1" id="KW-0732">Signal</keyword>
<sequence>MTKAAAILLCLIGWPTWAQVQAPKPDAWAPMRFMVGDWQGTASGEPGTGTVVRHYEFILGGQFMHERNTSTFPPQEKNKAGEVHEHWSLFSHDKKRKTLLFRQFHQESFVVTYALNPALSTPSRLVFDSEQAENIPSSWKARETYDLISADEFTETFELSQAGKPFAVYSRNHFKRRQP</sequence>
<keyword evidence="3" id="KW-1185">Reference proteome</keyword>
<feature type="signal peptide" evidence="1">
    <location>
        <begin position="1"/>
        <end position="18"/>
    </location>
</feature>
<dbReference type="RefSeq" id="WP_286355013.1">
    <property type="nucleotide sequence ID" value="NZ_AP027079.1"/>
</dbReference>
<organism evidence="2 3">
    <name type="scientific">Geothrix oryzae</name>
    <dbReference type="NCBI Taxonomy" id="2927975"/>
    <lineage>
        <taxon>Bacteria</taxon>
        <taxon>Pseudomonadati</taxon>
        <taxon>Acidobacteriota</taxon>
        <taxon>Holophagae</taxon>
        <taxon>Holophagales</taxon>
        <taxon>Holophagaceae</taxon>
        <taxon>Geothrix</taxon>
    </lineage>
</organism>
<feature type="chain" id="PRO_5045353773" description="THAP4-like heme-binding beta-barrel domain-containing protein" evidence="1">
    <location>
        <begin position="19"/>
        <end position="179"/>
    </location>
</feature>
<accession>A0ABN6V151</accession>
<evidence type="ECO:0008006" key="4">
    <source>
        <dbReference type="Google" id="ProtNLM"/>
    </source>
</evidence>
<name>A0ABN6V151_9BACT</name>
<reference evidence="3" key="1">
    <citation type="journal article" date="2023" name="Int. J. Syst. Evol. Microbiol.">
        <title>Mesoterricola silvestris gen. nov., sp. nov., Mesoterricola sediminis sp. nov., Geothrix oryzae sp. nov., Geothrix edaphica sp. nov., Geothrix rubra sp. nov., and Geothrix limicola sp. nov., six novel members of Acidobacteriota isolated from soils.</title>
        <authorList>
            <person name="Itoh H."/>
            <person name="Sugisawa Y."/>
            <person name="Mise K."/>
            <person name="Xu Z."/>
            <person name="Kuniyasu M."/>
            <person name="Ushijima N."/>
            <person name="Kawano K."/>
            <person name="Kobayashi E."/>
            <person name="Shiratori Y."/>
            <person name="Masuda Y."/>
            <person name="Senoo K."/>
        </authorList>
    </citation>
    <scope>NUCLEOTIDE SEQUENCE [LARGE SCALE GENOMIC DNA]</scope>
    <source>
        <strain evidence="3">Red222</strain>
    </source>
</reference>
<evidence type="ECO:0000256" key="1">
    <source>
        <dbReference type="SAM" id="SignalP"/>
    </source>
</evidence>
<evidence type="ECO:0000313" key="3">
    <source>
        <dbReference type="Proteomes" id="UP001242010"/>
    </source>
</evidence>